<keyword evidence="3" id="KW-0862">Zinc</keyword>
<feature type="binding site" evidence="3">
    <location>
        <position position="237"/>
    </location>
    <ligand>
        <name>a divalent metal cation</name>
        <dbReference type="ChEBI" id="CHEBI:60240"/>
    </ligand>
</feature>
<evidence type="ECO:0000259" key="4">
    <source>
        <dbReference type="Pfam" id="PF08450"/>
    </source>
</evidence>
<dbReference type="GO" id="GO:0046872">
    <property type="term" value="F:metal ion binding"/>
    <property type="evidence" value="ECO:0007669"/>
    <property type="project" value="UniProtKB-KW"/>
</dbReference>
<evidence type="ECO:0000256" key="3">
    <source>
        <dbReference type="PIRSR" id="PIRSR605511-2"/>
    </source>
</evidence>
<dbReference type="Gene3D" id="2.120.10.30">
    <property type="entry name" value="TolB, C-terminal domain"/>
    <property type="match status" value="1"/>
</dbReference>
<evidence type="ECO:0000313" key="5">
    <source>
        <dbReference type="EMBL" id="POR45591.1"/>
    </source>
</evidence>
<evidence type="ECO:0000256" key="2">
    <source>
        <dbReference type="PIRSR" id="PIRSR605511-1"/>
    </source>
</evidence>
<dbReference type="InterPro" id="IPR013658">
    <property type="entry name" value="SGL"/>
</dbReference>
<comment type="caution">
    <text evidence="5">The sequence shown here is derived from an EMBL/GenBank/DDBJ whole genome shotgun (WGS) entry which is preliminary data.</text>
</comment>
<evidence type="ECO:0000313" key="6">
    <source>
        <dbReference type="Proteomes" id="UP000237381"/>
    </source>
</evidence>
<keyword evidence="3" id="KW-0479">Metal-binding</keyword>
<dbReference type="PANTHER" id="PTHR47572:SF4">
    <property type="entry name" value="LACTONASE DRP35"/>
    <property type="match status" value="1"/>
</dbReference>
<dbReference type="GO" id="GO:0016787">
    <property type="term" value="F:hydrolase activity"/>
    <property type="evidence" value="ECO:0007669"/>
    <property type="project" value="UniProtKB-KW"/>
</dbReference>
<gene>
    <name evidence="5" type="ORF">B0G62_1317</name>
</gene>
<evidence type="ECO:0000256" key="1">
    <source>
        <dbReference type="ARBA" id="ARBA00022801"/>
    </source>
</evidence>
<comment type="cofactor">
    <cofactor evidence="3">
        <name>Zn(2+)</name>
        <dbReference type="ChEBI" id="CHEBI:29105"/>
    </cofactor>
    <text evidence="3">Binds 1 divalent metal cation per subunit.</text>
</comment>
<feature type="binding site" evidence="3">
    <location>
        <position position="120"/>
    </location>
    <ligand>
        <name>substrate</name>
    </ligand>
</feature>
<reference evidence="5 6" key="1">
    <citation type="submission" date="2018-01" db="EMBL/GenBank/DDBJ databases">
        <title>Genomic Encyclopedia of Type Strains, Phase III (KMG-III): the genomes of soil and plant-associated and newly described type strains.</title>
        <authorList>
            <person name="Whitman W."/>
        </authorList>
    </citation>
    <scope>NUCLEOTIDE SEQUENCE [LARGE SCALE GENOMIC DNA]</scope>
    <source>
        <strain evidence="5 6">JCM 18070</strain>
    </source>
</reference>
<feature type="binding site" evidence="3">
    <location>
        <position position="181"/>
    </location>
    <ligand>
        <name>a divalent metal cation</name>
        <dbReference type="ChEBI" id="CHEBI:60240"/>
    </ligand>
</feature>
<dbReference type="AlphaFoldDB" id="A0A2S4LT06"/>
<sequence length="310" mass="34198">MNRNDYEVHDARFRSLIQANAPLEKIADGCLWTEGPAYFPAADMLVWSDIPNNRMMRWAPGMGVGVFRANANFSNGNTRDNEGRLVSCEHGRRCISRTEHDGSVVVLASHYQGRRFNSPNDLIVDTQGTIWFSDPDYGIMSDYEGFRAEGEIGGCHVYALARGEDGQYEVRRVADDFVKPNGLAFSPDESRLYIADSGASHVEGGPRHIRVFDVEGGAPRTLRNGRVFIEMSSGVPDGFRVDEHGNVWTSAEDGVHCYSPQGELLGKILLPEVVSNLTFGGLNRNRLFITATSSVYSVYVGVRGASGARR</sequence>
<dbReference type="PRINTS" id="PR01790">
    <property type="entry name" value="SMP30FAMILY"/>
</dbReference>
<dbReference type="Proteomes" id="UP000237381">
    <property type="component" value="Unassembled WGS sequence"/>
</dbReference>
<dbReference type="PANTHER" id="PTHR47572">
    <property type="entry name" value="LIPOPROTEIN-RELATED"/>
    <property type="match status" value="1"/>
</dbReference>
<organism evidence="5 6">
    <name type="scientific">Paraburkholderia eburnea</name>
    <dbReference type="NCBI Taxonomy" id="1189126"/>
    <lineage>
        <taxon>Bacteria</taxon>
        <taxon>Pseudomonadati</taxon>
        <taxon>Pseudomonadota</taxon>
        <taxon>Betaproteobacteria</taxon>
        <taxon>Burkholderiales</taxon>
        <taxon>Burkholderiaceae</taxon>
        <taxon>Paraburkholderia</taxon>
    </lineage>
</organism>
<dbReference type="RefSeq" id="WP_103707696.1">
    <property type="nucleotide sequence ID" value="NZ_PQGA01000031.1"/>
</dbReference>
<dbReference type="Pfam" id="PF08450">
    <property type="entry name" value="SGL"/>
    <property type="match status" value="1"/>
</dbReference>
<dbReference type="InterPro" id="IPR011042">
    <property type="entry name" value="6-blade_b-propeller_TolB-like"/>
</dbReference>
<dbReference type="InterPro" id="IPR005511">
    <property type="entry name" value="SMP-30"/>
</dbReference>
<feature type="binding site" evidence="3">
    <location>
        <position position="34"/>
    </location>
    <ligand>
        <name>a divalent metal cation</name>
        <dbReference type="ChEBI" id="CHEBI:60240"/>
    </ligand>
</feature>
<accession>A0A2S4LT06</accession>
<keyword evidence="6" id="KW-1185">Reference proteome</keyword>
<feature type="active site" description="Proton donor/acceptor" evidence="2">
    <location>
        <position position="237"/>
    </location>
</feature>
<dbReference type="SUPFAM" id="SSF63829">
    <property type="entry name" value="Calcium-dependent phosphotriesterase"/>
    <property type="match status" value="1"/>
</dbReference>
<name>A0A2S4LT06_9BURK</name>
<keyword evidence="1" id="KW-0378">Hydrolase</keyword>
<dbReference type="InterPro" id="IPR051262">
    <property type="entry name" value="SMP-30/CGR1_Lactonase"/>
</dbReference>
<proteinExistence type="predicted"/>
<dbReference type="EMBL" id="PQGA01000031">
    <property type="protein sequence ID" value="POR45591.1"/>
    <property type="molecule type" value="Genomic_DNA"/>
</dbReference>
<feature type="binding site" evidence="3">
    <location>
        <position position="144"/>
    </location>
    <ligand>
        <name>substrate</name>
    </ligand>
</feature>
<dbReference type="OrthoDB" id="241638at2"/>
<protein>
    <submittedName>
        <fullName evidence="5">Gluconolactonase</fullName>
    </submittedName>
</protein>
<feature type="domain" description="SMP-30/Gluconolactonase/LRE-like region" evidence="4">
    <location>
        <begin position="32"/>
        <end position="292"/>
    </location>
</feature>